<sequence>MTISILPPPKDVFKCPAAKLFKPKIIRIVRLAGFAIIYYMEQNSNHLVRLFSILTVDLKVDNIESFFLLILFPNRRYSNIVIQDTAYLKSDRLGHKPGFSASPKVSLVYSRLCFTRHR</sequence>
<name>A0A163DBH6_PHYB8</name>
<organism evidence="1 2">
    <name type="scientific">Phycomyces blakesleeanus (strain ATCC 8743b / DSM 1359 / FGSC 10004 / NBRC 33097 / NRRL 1555)</name>
    <dbReference type="NCBI Taxonomy" id="763407"/>
    <lineage>
        <taxon>Eukaryota</taxon>
        <taxon>Fungi</taxon>
        <taxon>Fungi incertae sedis</taxon>
        <taxon>Mucoromycota</taxon>
        <taxon>Mucoromycotina</taxon>
        <taxon>Mucoromycetes</taxon>
        <taxon>Mucorales</taxon>
        <taxon>Phycomycetaceae</taxon>
        <taxon>Phycomyces</taxon>
    </lineage>
</organism>
<gene>
    <name evidence="1" type="ORF">PHYBLDRAFT_60091</name>
</gene>
<evidence type="ECO:0000313" key="1">
    <source>
        <dbReference type="EMBL" id="OAD70190.1"/>
    </source>
</evidence>
<dbReference type="AlphaFoldDB" id="A0A163DBH6"/>
<dbReference type="EMBL" id="KV440989">
    <property type="protein sequence ID" value="OAD70190.1"/>
    <property type="molecule type" value="Genomic_DNA"/>
</dbReference>
<reference evidence="2" key="1">
    <citation type="submission" date="2015-06" db="EMBL/GenBank/DDBJ databases">
        <title>Expansion of signal transduction pathways in fungi by whole-genome duplication.</title>
        <authorList>
            <consortium name="DOE Joint Genome Institute"/>
            <person name="Corrochano L.M."/>
            <person name="Kuo A."/>
            <person name="Marcet-Houben M."/>
            <person name="Polaino S."/>
            <person name="Salamov A."/>
            <person name="Villalobos J.M."/>
            <person name="Alvarez M.I."/>
            <person name="Avalos J."/>
            <person name="Benito E.P."/>
            <person name="Benoit I."/>
            <person name="Burger G."/>
            <person name="Camino L.P."/>
            <person name="Canovas D."/>
            <person name="Cerda-Olmedo E."/>
            <person name="Cheng J.-F."/>
            <person name="Dominguez A."/>
            <person name="Elias M."/>
            <person name="Eslava A.P."/>
            <person name="Glaser F."/>
            <person name="Grimwood J."/>
            <person name="Gutierrez G."/>
            <person name="Heitman J."/>
            <person name="Henrissat B."/>
            <person name="Iturriaga E.A."/>
            <person name="Lang B.F."/>
            <person name="Lavin J.L."/>
            <person name="Lee S."/>
            <person name="Li W."/>
            <person name="Lindquist E."/>
            <person name="Lopez-Garcia S."/>
            <person name="Luque E.M."/>
            <person name="Marcos A.T."/>
            <person name="Martin J."/>
            <person name="McCluskey K."/>
            <person name="Medina H.R."/>
            <person name="Miralles-Duran A."/>
            <person name="Miyazaki A."/>
            <person name="Munoz-Torres E."/>
            <person name="Oguiza J.A."/>
            <person name="Ohm R."/>
            <person name="Olmedo M."/>
            <person name="Orejas M."/>
            <person name="Ortiz-Castellanos L."/>
            <person name="Pisabarro A.G."/>
            <person name="Rodriguez-Romero J."/>
            <person name="Ruiz-Herrera J."/>
            <person name="Ruiz-Vazquez R."/>
            <person name="Sanz C."/>
            <person name="Schackwitz W."/>
            <person name="Schmutz J."/>
            <person name="Shahriari M."/>
            <person name="Shelest E."/>
            <person name="Silva-Franco F."/>
            <person name="Soanes D."/>
            <person name="Syed K."/>
            <person name="Tagua V.G."/>
            <person name="Talbot N.J."/>
            <person name="Thon M."/>
            <person name="De vries R.P."/>
            <person name="Wiebenga A."/>
            <person name="Yadav J.S."/>
            <person name="Braun E.L."/>
            <person name="Baker S."/>
            <person name="Garre V."/>
            <person name="Horwitz B."/>
            <person name="Torres-Martinez S."/>
            <person name="Idnurm A."/>
            <person name="Herrera-Estrella A."/>
            <person name="Gabaldon T."/>
            <person name="Grigoriev I.V."/>
        </authorList>
    </citation>
    <scope>NUCLEOTIDE SEQUENCE [LARGE SCALE GENOMIC DNA]</scope>
    <source>
        <strain evidence="2">NRRL 1555(-)</strain>
    </source>
</reference>
<dbReference type="Proteomes" id="UP000077315">
    <property type="component" value="Unassembled WGS sequence"/>
</dbReference>
<keyword evidence="2" id="KW-1185">Reference proteome</keyword>
<dbReference type="GeneID" id="29001504"/>
<accession>A0A163DBH6</accession>
<dbReference type="RefSeq" id="XP_018288230.1">
    <property type="nucleotide sequence ID" value="XM_018440598.1"/>
</dbReference>
<dbReference type="InParanoid" id="A0A163DBH6"/>
<protein>
    <submittedName>
        <fullName evidence="1">Uncharacterized protein</fullName>
    </submittedName>
</protein>
<evidence type="ECO:0000313" key="2">
    <source>
        <dbReference type="Proteomes" id="UP000077315"/>
    </source>
</evidence>
<dbReference type="VEuPathDB" id="FungiDB:PHYBLDRAFT_60091"/>
<proteinExistence type="predicted"/>